<proteinExistence type="predicted"/>
<dbReference type="InterPro" id="IPR011330">
    <property type="entry name" value="Glyco_hydro/deAcase_b/a-brl"/>
</dbReference>
<dbReference type="GO" id="GO:0016810">
    <property type="term" value="F:hydrolase activity, acting on carbon-nitrogen (but not peptide) bonds"/>
    <property type="evidence" value="ECO:0007669"/>
    <property type="project" value="InterPro"/>
</dbReference>
<dbReference type="PANTHER" id="PTHR10587">
    <property type="entry name" value="GLYCOSYL TRANSFERASE-RELATED"/>
    <property type="match status" value="1"/>
</dbReference>
<dbReference type="Proteomes" id="UP000309676">
    <property type="component" value="Unassembled WGS sequence"/>
</dbReference>
<protein>
    <recommendedName>
        <fullName evidence="1">NodB homology domain-containing protein</fullName>
    </recommendedName>
</protein>
<name>A0A5R9GDS2_9BACL</name>
<gene>
    <name evidence="2" type="ORF">FE782_09745</name>
</gene>
<evidence type="ECO:0000259" key="1">
    <source>
        <dbReference type="PROSITE" id="PS51677"/>
    </source>
</evidence>
<dbReference type="Gene3D" id="3.20.20.370">
    <property type="entry name" value="Glycoside hydrolase/deacetylase"/>
    <property type="match status" value="1"/>
</dbReference>
<dbReference type="GO" id="GO:0016020">
    <property type="term" value="C:membrane"/>
    <property type="evidence" value="ECO:0007669"/>
    <property type="project" value="TreeGrafter"/>
</dbReference>
<dbReference type="Pfam" id="PF01522">
    <property type="entry name" value="Polysacc_deac_1"/>
    <property type="match status" value="1"/>
</dbReference>
<feature type="domain" description="NodB homology" evidence="1">
    <location>
        <begin position="148"/>
        <end position="325"/>
    </location>
</feature>
<sequence length="345" mass="37596">MNGMWKKGFVVVAFFAFAFVAVSRSGTIAHQVAGLQPNPAAIVGESAGETVFDVDPAKLDPERRALYDRVAAAAEKLRTEPIDAKEDPVWKAIPALNGREVDVDATFEAAVKNGGKEPIPFVFREIPAKVTLDDLGPLPIYKGNPRKPMVSLMINVAWKEENLPGMLKTLRDENVKATFFFLGSWLKTHPEEAKRIAAEGHELANHAYWHKTPLSQLSDEAVRKEILDTQKLLKETLGVEGTLFAPPSGDFDADTVKVAHDLGLRTILWSLDTIDWKEPGADTIVRKVAARLEPGSLILMHPTESASGALRGMIQEAKRQGYALGTVSETISPSPALAVETPTGF</sequence>
<dbReference type="SUPFAM" id="SSF88713">
    <property type="entry name" value="Glycoside hydrolase/deacetylase"/>
    <property type="match status" value="1"/>
</dbReference>
<keyword evidence="3" id="KW-1185">Reference proteome</keyword>
<dbReference type="PANTHER" id="PTHR10587:SF80">
    <property type="entry name" value="CHITOOLIGOSACCHARIDE DEACETYLASE"/>
    <property type="match status" value="1"/>
</dbReference>
<dbReference type="InterPro" id="IPR050248">
    <property type="entry name" value="Polysacc_deacetylase_ArnD"/>
</dbReference>
<evidence type="ECO:0000313" key="2">
    <source>
        <dbReference type="EMBL" id="TLS52250.1"/>
    </source>
</evidence>
<reference evidence="2 3" key="1">
    <citation type="submission" date="2019-05" db="EMBL/GenBank/DDBJ databases">
        <authorList>
            <person name="Narsing Rao M.P."/>
            <person name="Li W.J."/>
        </authorList>
    </citation>
    <scope>NUCLEOTIDE SEQUENCE [LARGE SCALE GENOMIC DNA]</scope>
    <source>
        <strain evidence="2 3">SYSU_K30003</strain>
    </source>
</reference>
<dbReference type="RefSeq" id="WP_138193907.1">
    <property type="nucleotide sequence ID" value="NZ_VCIW01000005.1"/>
</dbReference>
<dbReference type="GO" id="GO:0005975">
    <property type="term" value="P:carbohydrate metabolic process"/>
    <property type="evidence" value="ECO:0007669"/>
    <property type="project" value="InterPro"/>
</dbReference>
<dbReference type="OrthoDB" id="9812065at2"/>
<dbReference type="PROSITE" id="PS51677">
    <property type="entry name" value="NODB"/>
    <property type="match status" value="1"/>
</dbReference>
<evidence type="ECO:0000313" key="3">
    <source>
        <dbReference type="Proteomes" id="UP000309676"/>
    </source>
</evidence>
<organism evidence="2 3">
    <name type="scientific">Paenibacillus antri</name>
    <dbReference type="NCBI Taxonomy" id="2582848"/>
    <lineage>
        <taxon>Bacteria</taxon>
        <taxon>Bacillati</taxon>
        <taxon>Bacillota</taxon>
        <taxon>Bacilli</taxon>
        <taxon>Bacillales</taxon>
        <taxon>Paenibacillaceae</taxon>
        <taxon>Paenibacillus</taxon>
    </lineage>
</organism>
<dbReference type="AlphaFoldDB" id="A0A5R9GDS2"/>
<comment type="caution">
    <text evidence="2">The sequence shown here is derived from an EMBL/GenBank/DDBJ whole genome shotgun (WGS) entry which is preliminary data.</text>
</comment>
<accession>A0A5R9GDS2</accession>
<dbReference type="EMBL" id="VCIW01000005">
    <property type="protein sequence ID" value="TLS52250.1"/>
    <property type="molecule type" value="Genomic_DNA"/>
</dbReference>
<dbReference type="InterPro" id="IPR002509">
    <property type="entry name" value="NODB_dom"/>
</dbReference>